<accession>A0A1T5L056</accession>
<evidence type="ECO:0000313" key="1">
    <source>
        <dbReference type="EMBL" id="SKC68778.1"/>
    </source>
</evidence>
<sequence>MSKHPPASRTHHNAFCEAERWTLVRGATGKTVSHHRTYELPLRSGRILRTRISRPIDKSEYRPSMWSHILRYQLEVDTDAFWRCVSGGELPEREPTRPRPDSGLSFYLLDQITRMLGVDPREAATMTDAEAQAILNQYWTTRADEAEAFQR</sequence>
<evidence type="ECO:0000313" key="2">
    <source>
        <dbReference type="Proteomes" id="UP000190857"/>
    </source>
</evidence>
<keyword evidence="2" id="KW-1185">Reference proteome</keyword>
<dbReference type="OrthoDB" id="3382403at2"/>
<gene>
    <name evidence="1" type="ORF">SAMN06309945_2677</name>
</gene>
<reference evidence="1 2" key="1">
    <citation type="submission" date="2017-02" db="EMBL/GenBank/DDBJ databases">
        <authorList>
            <person name="Peterson S.W."/>
        </authorList>
    </citation>
    <scope>NUCLEOTIDE SEQUENCE [LARGE SCALE GENOMIC DNA]</scope>
    <source>
        <strain evidence="1 2">VKM Ac-2059</strain>
    </source>
</reference>
<organism evidence="1 2">
    <name type="scientific">Okibacterium fritillariae</name>
    <dbReference type="NCBI Taxonomy" id="123320"/>
    <lineage>
        <taxon>Bacteria</taxon>
        <taxon>Bacillati</taxon>
        <taxon>Actinomycetota</taxon>
        <taxon>Actinomycetes</taxon>
        <taxon>Micrococcales</taxon>
        <taxon>Microbacteriaceae</taxon>
        <taxon>Okibacterium</taxon>
    </lineage>
</organism>
<dbReference type="Proteomes" id="UP000190857">
    <property type="component" value="Unassembled WGS sequence"/>
</dbReference>
<proteinExistence type="predicted"/>
<dbReference type="EMBL" id="FUZP01000003">
    <property type="protein sequence ID" value="SKC68778.1"/>
    <property type="molecule type" value="Genomic_DNA"/>
</dbReference>
<dbReference type="STRING" id="123320.SAMN06309945_2677"/>
<dbReference type="RefSeq" id="WP_143785502.1">
    <property type="nucleotide sequence ID" value="NZ_FUZP01000003.1"/>
</dbReference>
<protein>
    <recommendedName>
        <fullName evidence="3">Cytotoxic translational repressor of toxin-antitoxin stability system</fullName>
    </recommendedName>
</protein>
<evidence type="ECO:0008006" key="3">
    <source>
        <dbReference type="Google" id="ProtNLM"/>
    </source>
</evidence>
<name>A0A1T5L056_9MICO</name>
<dbReference type="AlphaFoldDB" id="A0A1T5L056"/>